<name>A0A9P8C3R2_9HELO</name>
<dbReference type="EMBL" id="MU251527">
    <property type="protein sequence ID" value="KAG9232843.1"/>
    <property type="molecule type" value="Genomic_DNA"/>
</dbReference>
<gene>
    <name evidence="2" type="ORF">BJ875DRAFT_485677</name>
</gene>
<evidence type="ECO:0000313" key="2">
    <source>
        <dbReference type="EMBL" id="KAG9232843.1"/>
    </source>
</evidence>
<evidence type="ECO:0000313" key="3">
    <source>
        <dbReference type="Proteomes" id="UP000824998"/>
    </source>
</evidence>
<keyword evidence="3" id="KW-1185">Reference proteome</keyword>
<reference evidence="2" key="1">
    <citation type="journal article" date="2021" name="IMA Fungus">
        <title>Genomic characterization of three marine fungi, including Emericellopsis atlantica sp. nov. with signatures of a generalist lifestyle and marine biomass degradation.</title>
        <authorList>
            <person name="Hagestad O.C."/>
            <person name="Hou L."/>
            <person name="Andersen J.H."/>
            <person name="Hansen E.H."/>
            <person name="Altermark B."/>
            <person name="Li C."/>
            <person name="Kuhnert E."/>
            <person name="Cox R.J."/>
            <person name="Crous P.W."/>
            <person name="Spatafora J.W."/>
            <person name="Lail K."/>
            <person name="Amirebrahimi M."/>
            <person name="Lipzen A."/>
            <person name="Pangilinan J."/>
            <person name="Andreopoulos W."/>
            <person name="Hayes R.D."/>
            <person name="Ng V."/>
            <person name="Grigoriev I.V."/>
            <person name="Jackson S.A."/>
            <person name="Sutton T.D.S."/>
            <person name="Dobson A.D.W."/>
            <person name="Rama T."/>
        </authorList>
    </citation>
    <scope>NUCLEOTIDE SEQUENCE</scope>
    <source>
        <strain evidence="2">TRa018bII</strain>
    </source>
</reference>
<dbReference type="AlphaFoldDB" id="A0A9P8C3R2"/>
<protein>
    <submittedName>
        <fullName evidence="2">Uncharacterized protein</fullName>
    </submittedName>
</protein>
<organism evidence="2 3">
    <name type="scientific">Amylocarpus encephaloides</name>
    <dbReference type="NCBI Taxonomy" id="45428"/>
    <lineage>
        <taxon>Eukaryota</taxon>
        <taxon>Fungi</taxon>
        <taxon>Dikarya</taxon>
        <taxon>Ascomycota</taxon>
        <taxon>Pezizomycotina</taxon>
        <taxon>Leotiomycetes</taxon>
        <taxon>Helotiales</taxon>
        <taxon>Helotiales incertae sedis</taxon>
        <taxon>Amylocarpus</taxon>
    </lineage>
</organism>
<evidence type="ECO:0000256" key="1">
    <source>
        <dbReference type="SAM" id="MobiDB-lite"/>
    </source>
</evidence>
<comment type="caution">
    <text evidence="2">The sequence shown here is derived from an EMBL/GenBank/DDBJ whole genome shotgun (WGS) entry which is preliminary data.</text>
</comment>
<dbReference type="Proteomes" id="UP000824998">
    <property type="component" value="Unassembled WGS sequence"/>
</dbReference>
<accession>A0A9P8C3R2</accession>
<proteinExistence type="predicted"/>
<feature type="compositionally biased region" description="Basic and acidic residues" evidence="1">
    <location>
        <begin position="29"/>
        <end position="38"/>
    </location>
</feature>
<sequence length="281" mass="32074">MPPRTPDNKRKRGAFSSGHSGDSSTPRKKQIDIREFFTRRTKPGDASTSTVPKQETDDDLDARDLYSTPARPARHREEVNPDEGDAPPTIIFTRSRGQEEFKCEVEERTAAAAQLAQEFKLEEQQPRRDILVDDHPIALTPEELQVPKPPCTCKAARQHQAVSIGTVQDEPNTNGNRGKKYYRCDHWCTDRFINFFDDWEMVVETKLGRDWRKLPAGEIPEWLPCRGRVKMAGTTDDWRYGRRNHFERNVEEGGKLVVKDLVGCEWKGCECVGGDCALSEE</sequence>
<feature type="region of interest" description="Disordered" evidence="1">
    <location>
        <begin position="1"/>
        <end position="88"/>
    </location>
</feature>